<dbReference type="NCBIfam" id="TIGR00305">
    <property type="entry name" value="putative toxin-antitoxin system toxin component, PIN family"/>
    <property type="match status" value="1"/>
</dbReference>
<proteinExistence type="predicted"/>
<dbReference type="SUPFAM" id="SSF88723">
    <property type="entry name" value="PIN domain-like"/>
    <property type="match status" value="1"/>
</dbReference>
<feature type="domain" description="PIN" evidence="1">
    <location>
        <begin position="1"/>
        <end position="114"/>
    </location>
</feature>
<dbReference type="Pfam" id="PF13470">
    <property type="entry name" value="PIN_3"/>
    <property type="match status" value="1"/>
</dbReference>
<evidence type="ECO:0000313" key="2">
    <source>
        <dbReference type="EMBL" id="SPD75032.1"/>
    </source>
</evidence>
<dbReference type="InterPro" id="IPR002716">
    <property type="entry name" value="PIN_dom"/>
</dbReference>
<protein>
    <submittedName>
        <fullName evidence="2">Nucleic acid-binding protein contains PIN domain-like protein</fullName>
    </submittedName>
</protein>
<dbReference type="AlphaFoldDB" id="A0A445N089"/>
<dbReference type="PANTHER" id="PTHR34610:SF3">
    <property type="entry name" value="SSL7007 PROTEIN"/>
    <property type="match status" value="1"/>
</dbReference>
<organism evidence="2">
    <name type="scientific">uncultured Desulfobacterium sp</name>
    <dbReference type="NCBI Taxonomy" id="201089"/>
    <lineage>
        <taxon>Bacteria</taxon>
        <taxon>Pseudomonadati</taxon>
        <taxon>Thermodesulfobacteriota</taxon>
        <taxon>Desulfobacteria</taxon>
        <taxon>Desulfobacterales</taxon>
        <taxon>Desulfobacteriaceae</taxon>
        <taxon>Desulfobacterium</taxon>
        <taxon>environmental samples</taxon>
    </lineage>
</organism>
<gene>
    <name evidence="2" type="ORF">PITCH_A410013</name>
</gene>
<reference evidence="2" key="1">
    <citation type="submission" date="2018-01" db="EMBL/GenBank/DDBJ databases">
        <authorList>
            <person name="Regsiter A."/>
            <person name="William W."/>
        </authorList>
    </citation>
    <scope>NUCLEOTIDE SEQUENCE</scope>
    <source>
        <strain evidence="2">TRIP AH-1</strain>
    </source>
</reference>
<dbReference type="PANTHER" id="PTHR34610">
    <property type="entry name" value="SSL7007 PROTEIN"/>
    <property type="match status" value="1"/>
</dbReference>
<dbReference type="InterPro" id="IPR002850">
    <property type="entry name" value="PIN_toxin-like"/>
</dbReference>
<sequence length="137" mass="15598">MRIVLDTNVLISGMINPTGPPGRIIDLMRNGVLKLVVDDRILSEYADVLRRKYFARYFDKTDVEDIIDYLFKNSHYATSRVIIHHMPDKADIPFIEMAITETVPLVTGNLRHFPAKNRRGCAVLSPAQFIKTVPDTV</sequence>
<dbReference type="SMART" id="SM00670">
    <property type="entry name" value="PINc"/>
    <property type="match status" value="1"/>
</dbReference>
<evidence type="ECO:0000259" key="1">
    <source>
        <dbReference type="SMART" id="SM00670"/>
    </source>
</evidence>
<dbReference type="EMBL" id="OJIN01000183">
    <property type="protein sequence ID" value="SPD75032.1"/>
    <property type="molecule type" value="Genomic_DNA"/>
</dbReference>
<name>A0A445N089_9BACT</name>
<dbReference type="InterPro" id="IPR029060">
    <property type="entry name" value="PIN-like_dom_sf"/>
</dbReference>
<accession>A0A445N089</accession>